<feature type="region of interest" description="Disordered" evidence="1">
    <location>
        <begin position="1"/>
        <end position="29"/>
    </location>
</feature>
<dbReference type="STRING" id="927083.DB32_007949"/>
<dbReference type="KEGG" id="samy:DB32_007949"/>
<dbReference type="AlphaFoldDB" id="A0A0F6W9D6"/>
<dbReference type="Proteomes" id="UP000034883">
    <property type="component" value="Chromosome"/>
</dbReference>
<sequence>MREEAPAERGQCRAQDVGGGDWSHHAKLSRPCPRVDGDNCAQSFVKYGYGGAGARRWTCRSGNSPERID</sequence>
<dbReference type="EMBL" id="CP011125">
    <property type="protein sequence ID" value="AKF10800.1"/>
    <property type="molecule type" value="Genomic_DNA"/>
</dbReference>
<gene>
    <name evidence="2" type="ORF">DB32_007949</name>
</gene>
<feature type="compositionally biased region" description="Basic and acidic residues" evidence="1">
    <location>
        <begin position="1"/>
        <end position="11"/>
    </location>
</feature>
<organism evidence="2 3">
    <name type="scientific">Sandaracinus amylolyticus</name>
    <dbReference type="NCBI Taxonomy" id="927083"/>
    <lineage>
        <taxon>Bacteria</taxon>
        <taxon>Pseudomonadati</taxon>
        <taxon>Myxococcota</taxon>
        <taxon>Polyangia</taxon>
        <taxon>Polyangiales</taxon>
        <taxon>Sandaracinaceae</taxon>
        <taxon>Sandaracinus</taxon>
    </lineage>
</organism>
<keyword evidence="3" id="KW-1185">Reference proteome</keyword>
<proteinExistence type="predicted"/>
<protein>
    <submittedName>
        <fullName evidence="2">Uncharacterized protein</fullName>
    </submittedName>
</protein>
<evidence type="ECO:0000313" key="3">
    <source>
        <dbReference type="Proteomes" id="UP000034883"/>
    </source>
</evidence>
<reference evidence="2 3" key="1">
    <citation type="submission" date="2015-03" db="EMBL/GenBank/DDBJ databases">
        <title>Genome assembly of Sandaracinus amylolyticus DSM 53668.</title>
        <authorList>
            <person name="Sharma G."/>
            <person name="Subramanian S."/>
        </authorList>
    </citation>
    <scope>NUCLEOTIDE SEQUENCE [LARGE SCALE GENOMIC DNA]</scope>
    <source>
        <strain evidence="2 3">DSM 53668</strain>
    </source>
</reference>
<accession>A0A0F6W9D6</accession>
<name>A0A0F6W9D6_9BACT</name>
<evidence type="ECO:0000256" key="1">
    <source>
        <dbReference type="SAM" id="MobiDB-lite"/>
    </source>
</evidence>
<evidence type="ECO:0000313" key="2">
    <source>
        <dbReference type="EMBL" id="AKF10800.1"/>
    </source>
</evidence>